<keyword evidence="2" id="KW-0597">Phosphoprotein</keyword>
<feature type="region of interest" description="Disordered" evidence="4">
    <location>
        <begin position="1267"/>
        <end position="1291"/>
    </location>
</feature>
<evidence type="ECO:0000256" key="4">
    <source>
        <dbReference type="SAM" id="MobiDB-lite"/>
    </source>
</evidence>
<feature type="region of interest" description="Disordered" evidence="4">
    <location>
        <begin position="125"/>
        <end position="200"/>
    </location>
</feature>
<proteinExistence type="predicted"/>
<feature type="compositionally biased region" description="Basic and acidic residues" evidence="4">
    <location>
        <begin position="337"/>
        <end position="350"/>
    </location>
</feature>
<dbReference type="STRING" id="336963.C4JWW3"/>
<dbReference type="GO" id="GO:0033314">
    <property type="term" value="P:mitotic DNA replication checkpoint signaling"/>
    <property type="evidence" value="ECO:0007669"/>
    <property type="project" value="TreeGrafter"/>
</dbReference>
<feature type="compositionally biased region" description="Acidic residues" evidence="4">
    <location>
        <begin position="869"/>
        <end position="878"/>
    </location>
</feature>
<dbReference type="EMBL" id="CH476618">
    <property type="protein sequence ID" value="EEP81271.1"/>
    <property type="molecule type" value="Genomic_DNA"/>
</dbReference>
<evidence type="ECO:0000256" key="1">
    <source>
        <dbReference type="ARBA" id="ARBA00004123"/>
    </source>
</evidence>
<dbReference type="PANTHER" id="PTHR14396">
    <property type="entry name" value="CLASPIN"/>
    <property type="match status" value="1"/>
</dbReference>
<feature type="compositionally biased region" description="Basic and acidic residues" evidence="4">
    <location>
        <begin position="401"/>
        <end position="410"/>
    </location>
</feature>
<dbReference type="GeneID" id="8443292"/>
<dbReference type="OrthoDB" id="2130597at2759"/>
<organism evidence="6 7">
    <name type="scientific">Uncinocarpus reesii (strain UAMH 1704)</name>
    <dbReference type="NCBI Taxonomy" id="336963"/>
    <lineage>
        <taxon>Eukaryota</taxon>
        <taxon>Fungi</taxon>
        <taxon>Dikarya</taxon>
        <taxon>Ascomycota</taxon>
        <taxon>Pezizomycotina</taxon>
        <taxon>Eurotiomycetes</taxon>
        <taxon>Eurotiomycetidae</taxon>
        <taxon>Onygenales</taxon>
        <taxon>Onygenaceae</taxon>
        <taxon>Uncinocarpus</taxon>
    </lineage>
</organism>
<evidence type="ECO:0000259" key="5">
    <source>
        <dbReference type="Pfam" id="PF09444"/>
    </source>
</evidence>
<dbReference type="InterPro" id="IPR018564">
    <property type="entry name" value="Repl_chkpnt_MRC1_dom"/>
</dbReference>
<feature type="compositionally biased region" description="Acidic residues" evidence="4">
    <location>
        <begin position="242"/>
        <end position="252"/>
    </location>
</feature>
<name>C4JWW3_UNCRE</name>
<protein>
    <recommendedName>
        <fullName evidence="5">DNA replication checkpoint mediator MRC1 domain-containing protein</fullName>
    </recommendedName>
</protein>
<evidence type="ECO:0000256" key="3">
    <source>
        <dbReference type="ARBA" id="ARBA00023242"/>
    </source>
</evidence>
<feature type="domain" description="DNA replication checkpoint mediator MRC1" evidence="5">
    <location>
        <begin position="859"/>
        <end position="1000"/>
    </location>
</feature>
<evidence type="ECO:0000256" key="2">
    <source>
        <dbReference type="ARBA" id="ARBA00022553"/>
    </source>
</evidence>
<dbReference type="GO" id="GO:0010997">
    <property type="term" value="F:anaphase-promoting complex binding"/>
    <property type="evidence" value="ECO:0007669"/>
    <property type="project" value="TreeGrafter"/>
</dbReference>
<feature type="compositionally biased region" description="Low complexity" evidence="4">
    <location>
        <begin position="1150"/>
        <end position="1174"/>
    </location>
</feature>
<dbReference type="InterPro" id="IPR024146">
    <property type="entry name" value="Claspin"/>
</dbReference>
<dbReference type="eggNOG" id="ENOG502QSP5">
    <property type="taxonomic scope" value="Eukaryota"/>
</dbReference>
<feature type="region of interest" description="Disordered" evidence="4">
    <location>
        <begin position="238"/>
        <end position="271"/>
    </location>
</feature>
<feature type="region of interest" description="Disordered" evidence="4">
    <location>
        <begin position="1"/>
        <end position="30"/>
    </location>
</feature>
<keyword evidence="7" id="KW-1185">Reference proteome</keyword>
<feature type="compositionally biased region" description="Low complexity" evidence="4">
    <location>
        <begin position="1191"/>
        <end position="1211"/>
    </location>
</feature>
<dbReference type="GO" id="GO:0005634">
    <property type="term" value="C:nucleus"/>
    <property type="evidence" value="ECO:0007669"/>
    <property type="project" value="UniProtKB-SubCell"/>
</dbReference>
<dbReference type="Proteomes" id="UP000002058">
    <property type="component" value="Unassembled WGS sequence"/>
</dbReference>
<feature type="compositionally biased region" description="Acidic residues" evidence="4">
    <location>
        <begin position="885"/>
        <end position="896"/>
    </location>
</feature>
<feature type="compositionally biased region" description="Basic and acidic residues" evidence="4">
    <location>
        <begin position="1267"/>
        <end position="1280"/>
    </location>
</feature>
<dbReference type="KEGG" id="ure:UREG_06136"/>
<evidence type="ECO:0000313" key="7">
    <source>
        <dbReference type="Proteomes" id="UP000002058"/>
    </source>
</evidence>
<accession>C4JWW3</accession>
<dbReference type="HOGENOM" id="CLU_002311_0_0_1"/>
<feature type="region of interest" description="Disordered" evidence="4">
    <location>
        <begin position="70"/>
        <end position="90"/>
    </location>
</feature>
<comment type="subcellular location">
    <subcellularLocation>
        <location evidence="1">Nucleus</location>
    </subcellularLocation>
</comment>
<dbReference type="GO" id="GO:0007095">
    <property type="term" value="P:mitotic G2 DNA damage checkpoint signaling"/>
    <property type="evidence" value="ECO:0007669"/>
    <property type="project" value="TreeGrafter"/>
</dbReference>
<reference evidence="7" key="1">
    <citation type="journal article" date="2009" name="Genome Res.">
        <title>Comparative genomic analyses of the human fungal pathogens Coccidioides and their relatives.</title>
        <authorList>
            <person name="Sharpton T.J."/>
            <person name="Stajich J.E."/>
            <person name="Rounsley S.D."/>
            <person name="Gardner M.J."/>
            <person name="Wortman J.R."/>
            <person name="Jordar V.S."/>
            <person name="Maiti R."/>
            <person name="Kodira C.D."/>
            <person name="Neafsey D.E."/>
            <person name="Zeng Q."/>
            <person name="Hung C.-Y."/>
            <person name="McMahan C."/>
            <person name="Muszewska A."/>
            <person name="Grynberg M."/>
            <person name="Mandel M.A."/>
            <person name="Kellner E.M."/>
            <person name="Barker B.M."/>
            <person name="Galgiani J.N."/>
            <person name="Orbach M.J."/>
            <person name="Kirkland T.N."/>
            <person name="Cole G.T."/>
            <person name="Henn M.R."/>
            <person name="Birren B.W."/>
            <person name="Taylor J.W."/>
        </authorList>
    </citation>
    <scope>NUCLEOTIDE SEQUENCE [LARGE SCALE GENOMIC DNA]</scope>
    <source>
        <strain evidence="7">UAMH 1704</strain>
    </source>
</reference>
<dbReference type="OMA" id="ERFNFRP"/>
<feature type="compositionally biased region" description="Acidic residues" evidence="4">
    <location>
        <begin position="570"/>
        <end position="606"/>
    </location>
</feature>
<feature type="compositionally biased region" description="Basic and acidic residues" evidence="4">
    <location>
        <begin position="548"/>
        <end position="569"/>
    </location>
</feature>
<evidence type="ECO:0000313" key="6">
    <source>
        <dbReference type="EMBL" id="EEP81271.1"/>
    </source>
</evidence>
<feature type="compositionally biased region" description="Acidic residues" evidence="4">
    <location>
        <begin position="620"/>
        <end position="634"/>
    </location>
</feature>
<feature type="region of interest" description="Disordered" evidence="4">
    <location>
        <begin position="331"/>
        <end position="372"/>
    </location>
</feature>
<gene>
    <name evidence="6" type="ORF">UREG_06136</name>
</gene>
<dbReference type="RefSeq" id="XP_002583169.1">
    <property type="nucleotide sequence ID" value="XM_002583123.1"/>
</dbReference>
<dbReference type="PANTHER" id="PTHR14396:SF10">
    <property type="entry name" value="CLASPIN"/>
    <property type="match status" value="1"/>
</dbReference>
<feature type="compositionally biased region" description="Polar residues" evidence="4">
    <location>
        <begin position="1"/>
        <end position="14"/>
    </location>
</feature>
<dbReference type="Pfam" id="PF09444">
    <property type="entry name" value="MRC1"/>
    <property type="match status" value="1"/>
</dbReference>
<dbReference type="VEuPathDB" id="FungiDB:UREG_06136"/>
<feature type="region of interest" description="Disordered" evidence="4">
    <location>
        <begin position="548"/>
        <end position="677"/>
    </location>
</feature>
<feature type="region of interest" description="Disordered" evidence="4">
    <location>
        <begin position="851"/>
        <end position="896"/>
    </location>
</feature>
<keyword evidence="3" id="KW-0539">Nucleus</keyword>
<feature type="region of interest" description="Disordered" evidence="4">
    <location>
        <begin position="1012"/>
        <end position="1216"/>
    </location>
</feature>
<feature type="region of interest" description="Disordered" evidence="4">
    <location>
        <begin position="392"/>
        <end position="443"/>
    </location>
</feature>
<dbReference type="InParanoid" id="C4JWW3"/>
<sequence length="1291" mass="141308">MSSPSTPRSIASRQSHSEGEAGSPGVLTPGRKIKALLAEFDTDSESEGEIIAAKTRGDSGLFTRANVQKRTTVNAVDNDGDDDNDDVPVAPRGRLAARLHAASEPRENQVGNFFRELLGDDVIDQGDVSEDSQSSSGDVRLAVRNRTLRSNPSTLRDDMSHRASSPLFIPQDSPIRPTSTTTHDASDAESEVLAPEKRSRLQALVEQKRKEREEKERLETEKRAERMQRLAEARMQLTSDAENADGDEQEDAEAARKLSQYSRPARKASKKALLEMNRETQRMSRNMQLAHQATTKRKFTLSGFIERFNQKCNVDHSIVCRDAATDTHSSAIASSVHHSDDDNVEQDRESTPPTSPLPYASENDKEPTTEGGTFLNQLEKEMVAELAEINEELGNIPSKEPATKQKDTISKRGSAAPAARPIRVQLSRQTVAESQKNDSDSDLEIVTSPAKARKLALFENFSAKSSASADTLRKLKLLARITSPKKNRTLTRAEHEQWLFQQARKQAAQEREEKIAALRARGVILQTAEEKAHIEDDVENLMERALEEAEELARKEKAAKKKAGERAAELDDSEDAEYDEGEEDEQEMEDGDDEEDEVSEEGESDDGNAIGNEELIMGEAADESDEDASEEESPNNDRPTGVSQRQRRPKFIVSDDEDDEKPAAVAQTPVKPFIPGLGPQTIPLMGLSQAFAATLAEDHDDSNEQDSLAALRQMPEFDVQVGDLLEPDSQHIVRDSQAVDAGTLDLLADFTQHDARILESPAAKTMSDYSQIPEPSQDVGFVMSPFDHGKRFLTQPNSTLDTVLLRKDASPIARREGRRLKRGVVHAQSDTEDGFLVKPSAFDVMRKAAKKPVTPFDKKNSKAKQVVDEAAEESEDEYAGLGGASDDDSGEDDELDLTMINDNSAEVVDEQELAALNADHARQKDEGEVNKLLRDITTGALRRKRGMGDDFDLSDSDDERIAARRRAKQREFAKMRKALLADENITKLADDPKKQAFFKTIEDRDVDDGLDFLRDEYGESNSDTGALLGAQPESSQSASDEPGRDGRKRPLNTAGLDVLNRPPAKLRRTAGDGKKKPSTLAEIRAQLSSLIGEPDAHDAEEMVPDSQPDMPNDEDAPTGREESPGRQEPAQSTNPRRRGKVVDRLSLRRAASSNAAMSAIAGGAGSGSSSSKFAFHTSTTAPEFKSPPPLLLRRTTTNSSRSSSSTSSSSSGVSTPAAIAVVKSDSTSAGGANLGKKGAVNYYAAAREKERELQLKRNLIRENAASRKALEEHRASREKGLTGLLGGGNWE</sequence>